<gene>
    <name evidence="3" type="ORF">LECACI_7A009733</name>
</gene>
<evidence type="ECO:0000313" key="3">
    <source>
        <dbReference type="EMBL" id="CAK4034575.1"/>
    </source>
</evidence>
<protein>
    <submittedName>
        <fullName evidence="3">Uncharacterized protein</fullName>
    </submittedName>
</protein>
<reference evidence="3" key="1">
    <citation type="submission" date="2023-11" db="EMBL/GenBank/DDBJ databases">
        <authorList>
            <person name="Alioto T."/>
            <person name="Alioto T."/>
            <person name="Gomez Garrido J."/>
        </authorList>
    </citation>
    <scope>NUCLEOTIDE SEQUENCE</scope>
</reference>
<sequence length="355" mass="37413">MGLLHHHKGGDHDSGESENSTTDIPLPLSTKSSDINPTKDPTAPTTVSQHTKSAKITSQVTTESTTEEGSSGTTSRTSIFDSRGPQSVTSTSDPTPTTTVKENDNGSNGSGLAKLTNVVKGTKLTGLISSESTTAPTSLITSTTPAGLDPTSKSATTSAGCSPAPPYPYPGSTATAMSHASNCATQMTIDHQTAKIHAMTGTIVALSLVIVLGPLIAWEFWKKLKRPRTQGQSEAMLNGSRKADIARPRPAFFRNSTFDRTQQNGRSKELRAQDRISTLVEMEMSEIYPRRRPPPPPPPPTAPQADPLPHGMPVSSPQADLATNARASSAANAIAKYIRGGGRPASSVYSRRTNS</sequence>
<feature type="compositionally biased region" description="Polar residues" evidence="1">
    <location>
        <begin position="17"/>
        <end position="36"/>
    </location>
</feature>
<evidence type="ECO:0000313" key="4">
    <source>
        <dbReference type="Proteomes" id="UP001296104"/>
    </source>
</evidence>
<feature type="transmembrane region" description="Helical" evidence="2">
    <location>
        <begin position="196"/>
        <end position="218"/>
    </location>
</feature>
<feature type="compositionally biased region" description="Low complexity" evidence="1">
    <location>
        <begin position="319"/>
        <end position="328"/>
    </location>
</feature>
<keyword evidence="2" id="KW-0472">Membrane</keyword>
<organism evidence="3 4">
    <name type="scientific">Lecanosticta acicola</name>
    <dbReference type="NCBI Taxonomy" id="111012"/>
    <lineage>
        <taxon>Eukaryota</taxon>
        <taxon>Fungi</taxon>
        <taxon>Dikarya</taxon>
        <taxon>Ascomycota</taxon>
        <taxon>Pezizomycotina</taxon>
        <taxon>Dothideomycetes</taxon>
        <taxon>Dothideomycetidae</taxon>
        <taxon>Mycosphaerellales</taxon>
        <taxon>Mycosphaerellaceae</taxon>
        <taxon>Lecanosticta</taxon>
    </lineage>
</organism>
<feature type="compositionally biased region" description="Polar residues" evidence="1">
    <location>
        <begin position="43"/>
        <end position="56"/>
    </location>
</feature>
<evidence type="ECO:0000256" key="1">
    <source>
        <dbReference type="SAM" id="MobiDB-lite"/>
    </source>
</evidence>
<feature type="compositionally biased region" description="Low complexity" evidence="1">
    <location>
        <begin position="133"/>
        <end position="146"/>
    </location>
</feature>
<feature type="compositionally biased region" description="Low complexity" evidence="1">
    <location>
        <begin position="87"/>
        <end position="100"/>
    </location>
</feature>
<feature type="compositionally biased region" description="Polar residues" evidence="1">
    <location>
        <begin position="151"/>
        <end position="160"/>
    </location>
</feature>
<keyword evidence="2" id="KW-1133">Transmembrane helix</keyword>
<keyword evidence="2" id="KW-0812">Transmembrane</keyword>
<accession>A0AAI8Z8A8</accession>
<dbReference type="Proteomes" id="UP001296104">
    <property type="component" value="Unassembled WGS sequence"/>
</dbReference>
<proteinExistence type="predicted"/>
<feature type="region of interest" description="Disordered" evidence="1">
    <location>
        <begin position="133"/>
        <end position="162"/>
    </location>
</feature>
<comment type="caution">
    <text evidence="3">The sequence shown here is derived from an EMBL/GenBank/DDBJ whole genome shotgun (WGS) entry which is preliminary data.</text>
</comment>
<dbReference type="EMBL" id="CAVMBE010000124">
    <property type="protein sequence ID" value="CAK4034575.1"/>
    <property type="molecule type" value="Genomic_DNA"/>
</dbReference>
<keyword evidence="4" id="KW-1185">Reference proteome</keyword>
<feature type="compositionally biased region" description="Low complexity" evidence="1">
    <location>
        <begin position="57"/>
        <end position="78"/>
    </location>
</feature>
<feature type="region of interest" description="Disordered" evidence="1">
    <location>
        <begin position="284"/>
        <end position="328"/>
    </location>
</feature>
<evidence type="ECO:0000256" key="2">
    <source>
        <dbReference type="SAM" id="Phobius"/>
    </source>
</evidence>
<name>A0AAI8Z8A8_9PEZI</name>
<feature type="region of interest" description="Disordered" evidence="1">
    <location>
        <begin position="1"/>
        <end position="113"/>
    </location>
</feature>
<dbReference type="AlphaFoldDB" id="A0AAI8Z8A8"/>